<accession>A0A443QZ97</accession>
<dbReference type="GO" id="GO:0005509">
    <property type="term" value="F:calcium ion binding"/>
    <property type="evidence" value="ECO:0007669"/>
    <property type="project" value="InterPro"/>
</dbReference>
<dbReference type="GO" id="GO:0005634">
    <property type="term" value="C:nucleus"/>
    <property type="evidence" value="ECO:0007669"/>
    <property type="project" value="TreeGrafter"/>
</dbReference>
<dbReference type="Gene3D" id="1.10.238.10">
    <property type="entry name" value="EF-hand"/>
    <property type="match status" value="2"/>
</dbReference>
<dbReference type="GO" id="GO:0051480">
    <property type="term" value="P:regulation of cytosolic calcium ion concentration"/>
    <property type="evidence" value="ECO:0007669"/>
    <property type="project" value="TreeGrafter"/>
</dbReference>
<dbReference type="InterPro" id="IPR002048">
    <property type="entry name" value="EF_hand_dom"/>
</dbReference>
<comment type="caution">
    <text evidence="3">The sequence shown here is derived from an EMBL/GenBank/DDBJ whole genome shotgun (WGS) entry which is preliminary data.</text>
</comment>
<dbReference type="STRING" id="1965070.A0A443QZ97"/>
<protein>
    <submittedName>
        <fullName evidence="3">Calbindin-like protein</fullName>
    </submittedName>
</protein>
<keyword evidence="4" id="KW-1185">Reference proteome</keyword>
<dbReference type="OrthoDB" id="428774at2759"/>
<evidence type="ECO:0000256" key="1">
    <source>
        <dbReference type="ARBA" id="ARBA00022837"/>
    </source>
</evidence>
<keyword evidence="1" id="KW-0106">Calcium</keyword>
<dbReference type="EMBL" id="NCKU01003022">
    <property type="protein sequence ID" value="RWS08331.1"/>
    <property type="molecule type" value="Genomic_DNA"/>
</dbReference>
<organism evidence="3 4">
    <name type="scientific">Dinothrombium tinctorium</name>
    <dbReference type="NCBI Taxonomy" id="1965070"/>
    <lineage>
        <taxon>Eukaryota</taxon>
        <taxon>Metazoa</taxon>
        <taxon>Ecdysozoa</taxon>
        <taxon>Arthropoda</taxon>
        <taxon>Chelicerata</taxon>
        <taxon>Arachnida</taxon>
        <taxon>Acari</taxon>
        <taxon>Acariformes</taxon>
        <taxon>Trombidiformes</taxon>
        <taxon>Prostigmata</taxon>
        <taxon>Anystina</taxon>
        <taxon>Parasitengona</taxon>
        <taxon>Trombidioidea</taxon>
        <taxon>Trombidiidae</taxon>
        <taxon>Dinothrombium</taxon>
    </lineage>
</organism>
<dbReference type="GO" id="GO:0043005">
    <property type="term" value="C:neuron projection"/>
    <property type="evidence" value="ECO:0007669"/>
    <property type="project" value="TreeGrafter"/>
</dbReference>
<dbReference type="SMART" id="SM00054">
    <property type="entry name" value="EFh"/>
    <property type="match status" value="2"/>
</dbReference>
<dbReference type="PANTHER" id="PTHR19972:SF10">
    <property type="entry name" value="CALBINDIN-32"/>
    <property type="match status" value="1"/>
</dbReference>
<dbReference type="InterPro" id="IPR051001">
    <property type="entry name" value="Calbindin_Ca-bind"/>
</dbReference>
<dbReference type="GO" id="GO:0045202">
    <property type="term" value="C:synapse"/>
    <property type="evidence" value="ECO:0007669"/>
    <property type="project" value="TreeGrafter"/>
</dbReference>
<reference evidence="3 4" key="1">
    <citation type="journal article" date="2018" name="Gigascience">
        <title>Genomes of trombidid mites reveal novel predicted allergens and laterally-transferred genes associated with secondary metabolism.</title>
        <authorList>
            <person name="Dong X."/>
            <person name="Chaisiri K."/>
            <person name="Xia D."/>
            <person name="Armstrong S.D."/>
            <person name="Fang Y."/>
            <person name="Donnelly M.J."/>
            <person name="Kadowaki T."/>
            <person name="McGarry J.W."/>
            <person name="Darby A.C."/>
            <person name="Makepeace B.L."/>
        </authorList>
    </citation>
    <scope>NUCLEOTIDE SEQUENCE [LARGE SCALE GENOMIC DNA]</scope>
    <source>
        <strain evidence="3">UoL-WK</strain>
    </source>
</reference>
<name>A0A443QZ97_9ACAR</name>
<feature type="domain" description="EF-hand" evidence="2">
    <location>
        <begin position="1"/>
        <end position="32"/>
    </location>
</feature>
<dbReference type="SUPFAM" id="SSF47473">
    <property type="entry name" value="EF-hand"/>
    <property type="match status" value="1"/>
</dbReference>
<gene>
    <name evidence="3" type="ORF">B4U79_18169</name>
</gene>
<sequence length="175" mass="20911">MWLNTIKIYDANENGVIEVDELRKYLEDRLRSRHYEKIESNLLNEYTSTLHRMFDLNEDEVLDVYEMERLMRISSNFDLEKLHEITSVKHAHVDLFFRLYDVNKNHKIDEDELDVFLYEYLHANEKKRHIDEIYRLKSHILKQVNLSGTGAGLSKEDFGAILIIMKHGELLVSNR</sequence>
<dbReference type="PROSITE" id="PS00018">
    <property type="entry name" value="EF_HAND_1"/>
    <property type="match status" value="2"/>
</dbReference>
<evidence type="ECO:0000259" key="2">
    <source>
        <dbReference type="PROSITE" id="PS50222"/>
    </source>
</evidence>
<evidence type="ECO:0000313" key="4">
    <source>
        <dbReference type="Proteomes" id="UP000285301"/>
    </source>
</evidence>
<dbReference type="AlphaFoldDB" id="A0A443QZ97"/>
<proteinExistence type="predicted"/>
<dbReference type="Proteomes" id="UP000285301">
    <property type="component" value="Unassembled WGS sequence"/>
</dbReference>
<evidence type="ECO:0000313" key="3">
    <source>
        <dbReference type="EMBL" id="RWS08331.1"/>
    </source>
</evidence>
<dbReference type="InterPro" id="IPR011992">
    <property type="entry name" value="EF-hand-dom_pair"/>
</dbReference>
<dbReference type="PROSITE" id="PS50222">
    <property type="entry name" value="EF_HAND_2"/>
    <property type="match status" value="2"/>
</dbReference>
<dbReference type="GO" id="GO:0005829">
    <property type="term" value="C:cytosol"/>
    <property type="evidence" value="ECO:0007669"/>
    <property type="project" value="TreeGrafter"/>
</dbReference>
<feature type="domain" description="EF-hand" evidence="2">
    <location>
        <begin position="88"/>
        <end position="123"/>
    </location>
</feature>
<dbReference type="InterPro" id="IPR018247">
    <property type="entry name" value="EF_Hand_1_Ca_BS"/>
</dbReference>
<dbReference type="PANTHER" id="PTHR19972">
    <property type="entry name" value="CALBINDIN"/>
    <property type="match status" value="1"/>
</dbReference>